<organism evidence="2 3">
    <name type="scientific">Macrophomina phaseolina</name>
    <dbReference type="NCBI Taxonomy" id="35725"/>
    <lineage>
        <taxon>Eukaryota</taxon>
        <taxon>Fungi</taxon>
        <taxon>Dikarya</taxon>
        <taxon>Ascomycota</taxon>
        <taxon>Pezizomycotina</taxon>
        <taxon>Dothideomycetes</taxon>
        <taxon>Dothideomycetes incertae sedis</taxon>
        <taxon>Botryosphaeriales</taxon>
        <taxon>Botryosphaeriaceae</taxon>
        <taxon>Macrophomina</taxon>
    </lineage>
</organism>
<reference evidence="2 3" key="1">
    <citation type="journal article" date="2021" name="Nat. Commun.">
        <title>Genetic determinants of endophytism in the Arabidopsis root mycobiome.</title>
        <authorList>
            <person name="Mesny F."/>
            <person name="Miyauchi S."/>
            <person name="Thiergart T."/>
            <person name="Pickel B."/>
            <person name="Atanasova L."/>
            <person name="Karlsson M."/>
            <person name="Huettel B."/>
            <person name="Barry K.W."/>
            <person name="Haridas S."/>
            <person name="Chen C."/>
            <person name="Bauer D."/>
            <person name="Andreopoulos W."/>
            <person name="Pangilinan J."/>
            <person name="LaButti K."/>
            <person name="Riley R."/>
            <person name="Lipzen A."/>
            <person name="Clum A."/>
            <person name="Drula E."/>
            <person name="Henrissat B."/>
            <person name="Kohler A."/>
            <person name="Grigoriev I.V."/>
            <person name="Martin F.M."/>
            <person name="Hacquard S."/>
        </authorList>
    </citation>
    <scope>NUCLEOTIDE SEQUENCE [LARGE SCALE GENOMIC DNA]</scope>
    <source>
        <strain evidence="2 3">MPI-SDFR-AT-0080</strain>
    </source>
</reference>
<proteinExistence type="predicted"/>
<dbReference type="Proteomes" id="UP000774617">
    <property type="component" value="Unassembled WGS sequence"/>
</dbReference>
<feature type="region of interest" description="Disordered" evidence="1">
    <location>
        <begin position="306"/>
        <end position="336"/>
    </location>
</feature>
<feature type="compositionally biased region" description="Polar residues" evidence="1">
    <location>
        <begin position="46"/>
        <end position="55"/>
    </location>
</feature>
<name>A0ABQ8GV72_9PEZI</name>
<accession>A0ABQ8GV72</accession>
<gene>
    <name evidence="2" type="ORF">B0J12DRAFT_17102</name>
</gene>
<evidence type="ECO:0000256" key="1">
    <source>
        <dbReference type="SAM" id="MobiDB-lite"/>
    </source>
</evidence>
<feature type="compositionally biased region" description="Basic residues" evidence="1">
    <location>
        <begin position="312"/>
        <end position="322"/>
    </location>
</feature>
<sequence length="336" mass="38415">MAQYCDMFARPWRHPRPGFTETSKPPARCSTAPKRSESSRGLRCPASSSPSATSRCTARGPFFAFFLPVRRIPLLPHLPDSLPPPARTNFRRKPRKDREREREREIERDRRTELPPGLTSDACHPTRLTPPGGGGGWVEASLLEEREEGKTKRCRTFFICLIRKSEDSKHATGTRMVWLNWVSFRSEVQVPGPPFLHGLDCALPLRGRMGCSGSIQFIRLPQRLCSTLDCQLVTQGYAHRQKDSRISIAYYCVQSGWPAKEHIPPLLLRPQFQPRREKGGRNLCWKKREKQKMGADTQIYIPQGLGETTHPKCTHNSRRSANKKKENSYARTYHEG</sequence>
<evidence type="ECO:0000313" key="2">
    <source>
        <dbReference type="EMBL" id="KAH7064901.1"/>
    </source>
</evidence>
<comment type="caution">
    <text evidence="2">The sequence shown here is derived from an EMBL/GenBank/DDBJ whole genome shotgun (WGS) entry which is preliminary data.</text>
</comment>
<feature type="region of interest" description="Disordered" evidence="1">
    <location>
        <begin position="76"/>
        <end position="135"/>
    </location>
</feature>
<feature type="compositionally biased region" description="Basic and acidic residues" evidence="1">
    <location>
        <begin position="96"/>
        <end position="113"/>
    </location>
</feature>
<evidence type="ECO:0000313" key="3">
    <source>
        <dbReference type="Proteomes" id="UP000774617"/>
    </source>
</evidence>
<dbReference type="EMBL" id="JAGTJR010000001">
    <property type="protein sequence ID" value="KAH7064901.1"/>
    <property type="molecule type" value="Genomic_DNA"/>
</dbReference>
<protein>
    <submittedName>
        <fullName evidence="2">Uncharacterized protein</fullName>
    </submittedName>
</protein>
<feature type="region of interest" description="Disordered" evidence="1">
    <location>
        <begin position="15"/>
        <end position="55"/>
    </location>
</feature>
<feature type="compositionally biased region" description="Basic and acidic residues" evidence="1">
    <location>
        <begin position="323"/>
        <end position="336"/>
    </location>
</feature>
<keyword evidence="3" id="KW-1185">Reference proteome</keyword>